<comment type="caution">
    <text evidence="2">The sequence shown here is derived from an EMBL/GenBank/DDBJ whole genome shotgun (WGS) entry which is preliminary data.</text>
</comment>
<accession>A0A1Y2DNC8</accession>
<evidence type="ECO:0000313" key="3">
    <source>
        <dbReference type="Proteomes" id="UP000193689"/>
    </source>
</evidence>
<dbReference type="Proteomes" id="UP000193689">
    <property type="component" value="Unassembled WGS sequence"/>
</dbReference>
<feature type="region of interest" description="Disordered" evidence="1">
    <location>
        <begin position="68"/>
        <end position="118"/>
    </location>
</feature>
<proteinExistence type="predicted"/>
<dbReference type="STRING" id="1141098.A0A1Y2DNC8"/>
<dbReference type="AlphaFoldDB" id="A0A1Y2DNC8"/>
<dbReference type="RefSeq" id="XP_040712599.1">
    <property type="nucleotide sequence ID" value="XM_040865467.1"/>
</dbReference>
<dbReference type="EMBL" id="MCFJ01000012">
    <property type="protein sequence ID" value="ORY60165.1"/>
    <property type="molecule type" value="Genomic_DNA"/>
</dbReference>
<dbReference type="OrthoDB" id="1431934at2759"/>
<protein>
    <recommendedName>
        <fullName evidence="4">RING-type domain-containing protein</fullName>
    </recommendedName>
</protein>
<sequence length="168" mass="18872">MDLINTCEPLKGICGHEWCYICLAEYYHDHNALLQCKHKRDCKYFDNPPIYEGDRAFRPFLAMNQRFRPPQPAPPPLFHDWLRPAGPPGGGFPPRRPAPAGGPPPPPPYVPPPPANPNADPFRLALNGFFARGEHANFHVHHARRDNDFMGAAAMFTLGQMVQQAGRD</sequence>
<dbReference type="InParanoid" id="A0A1Y2DNC8"/>
<gene>
    <name evidence="2" type="ORF">BCR38DRAFT_55234</name>
</gene>
<evidence type="ECO:0000256" key="1">
    <source>
        <dbReference type="SAM" id="MobiDB-lite"/>
    </source>
</evidence>
<organism evidence="2 3">
    <name type="scientific">Pseudomassariella vexata</name>
    <dbReference type="NCBI Taxonomy" id="1141098"/>
    <lineage>
        <taxon>Eukaryota</taxon>
        <taxon>Fungi</taxon>
        <taxon>Dikarya</taxon>
        <taxon>Ascomycota</taxon>
        <taxon>Pezizomycotina</taxon>
        <taxon>Sordariomycetes</taxon>
        <taxon>Xylariomycetidae</taxon>
        <taxon>Amphisphaeriales</taxon>
        <taxon>Pseudomassariaceae</taxon>
        <taxon>Pseudomassariella</taxon>
    </lineage>
</organism>
<feature type="compositionally biased region" description="Pro residues" evidence="1">
    <location>
        <begin position="85"/>
        <end position="116"/>
    </location>
</feature>
<keyword evidence="3" id="KW-1185">Reference proteome</keyword>
<dbReference type="GeneID" id="63781679"/>
<evidence type="ECO:0000313" key="2">
    <source>
        <dbReference type="EMBL" id="ORY60165.1"/>
    </source>
</evidence>
<evidence type="ECO:0008006" key="4">
    <source>
        <dbReference type="Google" id="ProtNLM"/>
    </source>
</evidence>
<reference evidence="2 3" key="1">
    <citation type="submission" date="2016-07" db="EMBL/GenBank/DDBJ databases">
        <title>Pervasive Adenine N6-methylation of Active Genes in Fungi.</title>
        <authorList>
            <consortium name="DOE Joint Genome Institute"/>
            <person name="Mondo S.J."/>
            <person name="Dannebaum R.O."/>
            <person name="Kuo R.C."/>
            <person name="Labutti K."/>
            <person name="Haridas S."/>
            <person name="Kuo A."/>
            <person name="Salamov A."/>
            <person name="Ahrendt S.R."/>
            <person name="Lipzen A."/>
            <person name="Sullivan W."/>
            <person name="Andreopoulos W.B."/>
            <person name="Clum A."/>
            <person name="Lindquist E."/>
            <person name="Daum C."/>
            <person name="Ramamoorthy G.K."/>
            <person name="Gryganskyi A."/>
            <person name="Culley D."/>
            <person name="Magnuson J.K."/>
            <person name="James T.Y."/>
            <person name="O'Malley M.A."/>
            <person name="Stajich J.E."/>
            <person name="Spatafora J.W."/>
            <person name="Visel A."/>
            <person name="Grigoriev I.V."/>
        </authorList>
    </citation>
    <scope>NUCLEOTIDE SEQUENCE [LARGE SCALE GENOMIC DNA]</scope>
    <source>
        <strain evidence="2 3">CBS 129021</strain>
    </source>
</reference>
<name>A0A1Y2DNC8_9PEZI</name>